<dbReference type="EMBL" id="CP115300">
    <property type="protein sequence ID" value="WBO66682.1"/>
    <property type="molecule type" value="Genomic_DNA"/>
</dbReference>
<gene>
    <name evidence="2" type="ORF">O1G22_29715</name>
</gene>
<reference evidence="2 3" key="1">
    <citation type="submission" date="2022-12" db="EMBL/GenBank/DDBJ databases">
        <authorList>
            <person name="Mo P."/>
        </authorList>
    </citation>
    <scope>NUCLEOTIDE SEQUENCE [LARGE SCALE GENOMIC DNA]</scope>
    <source>
        <strain evidence="2 3">HUAS 2-6</strain>
    </source>
</reference>
<protein>
    <recommendedName>
        <fullName evidence="1">DUF8094 domain-containing protein</fullName>
    </recommendedName>
</protein>
<sequence length="338" mass="36137">MSRDRSPRRLRRRDRDAVVTARRNGLMAASLTALALMTSGCVVVHGEREVLPAATRAEAAKAVTAFTTAYNKADKAFDSSLDAPYVTGPFGDIDAARLKAGHTNSPSGNPDHVPLKLTDVRITIPKKAGWPRWFVADARGNKAGNARWLLVFTRGGLNEPWQVAYLTLVAPGSVPRFTTDKDGWAEAVPANSAQLAVAPGRLSADYVSYLQKGGKTFADGSYTSVERANRAQRARKPGLVTQFIDKPLTGGDYQPLALRTADGGALVFFTTHHYEKRTVAAGTTMPAQNKDVQALTQGEVKQSLTLEFMSNEVALDPAGSGAVSMLGRVPGLTSAQGE</sequence>
<proteinExistence type="predicted"/>
<evidence type="ECO:0000313" key="3">
    <source>
        <dbReference type="Proteomes" id="UP001212326"/>
    </source>
</evidence>
<accession>A0ABY7P8F9</accession>
<evidence type="ECO:0000259" key="1">
    <source>
        <dbReference type="Pfam" id="PF26366"/>
    </source>
</evidence>
<feature type="domain" description="DUF8094" evidence="1">
    <location>
        <begin position="51"/>
        <end position="337"/>
    </location>
</feature>
<organism evidence="2 3">
    <name type="scientific">Streptomyces camelliae</name>
    <dbReference type="NCBI Taxonomy" id="3004093"/>
    <lineage>
        <taxon>Bacteria</taxon>
        <taxon>Bacillati</taxon>
        <taxon>Actinomycetota</taxon>
        <taxon>Actinomycetes</taxon>
        <taxon>Kitasatosporales</taxon>
        <taxon>Streptomycetaceae</taxon>
        <taxon>Streptomyces</taxon>
    </lineage>
</organism>
<dbReference type="InterPro" id="IPR058407">
    <property type="entry name" value="DUF8094"/>
</dbReference>
<keyword evidence="3" id="KW-1185">Reference proteome</keyword>
<name>A0ABY7P8F9_9ACTN</name>
<dbReference type="Proteomes" id="UP001212326">
    <property type="component" value="Chromosome"/>
</dbReference>
<dbReference type="Pfam" id="PF26366">
    <property type="entry name" value="DUF8094"/>
    <property type="match status" value="1"/>
</dbReference>
<evidence type="ECO:0000313" key="2">
    <source>
        <dbReference type="EMBL" id="WBO66682.1"/>
    </source>
</evidence>
<dbReference type="RefSeq" id="WP_270084126.1">
    <property type="nucleotide sequence ID" value="NZ_CP115300.1"/>
</dbReference>